<keyword evidence="2" id="KW-0732">Signal</keyword>
<name>A0ABM7X3P3_9BACT</name>
<dbReference type="SUPFAM" id="SSF56935">
    <property type="entry name" value="Porins"/>
    <property type="match status" value="1"/>
</dbReference>
<feature type="compositionally biased region" description="Basic and acidic residues" evidence="1">
    <location>
        <begin position="42"/>
        <end position="94"/>
    </location>
</feature>
<evidence type="ECO:0008006" key="5">
    <source>
        <dbReference type="Google" id="ProtNLM"/>
    </source>
</evidence>
<proteinExistence type="predicted"/>
<dbReference type="Proteomes" id="UP001162891">
    <property type="component" value="Chromosome"/>
</dbReference>
<evidence type="ECO:0000256" key="2">
    <source>
        <dbReference type="SAM" id="SignalP"/>
    </source>
</evidence>
<evidence type="ECO:0000313" key="3">
    <source>
        <dbReference type="EMBL" id="BDG06419.1"/>
    </source>
</evidence>
<gene>
    <name evidence="3" type="ORF">AMOR_54150</name>
</gene>
<accession>A0ABM7X3P3</accession>
<feature type="signal peptide" evidence="2">
    <location>
        <begin position="1"/>
        <end position="23"/>
    </location>
</feature>
<dbReference type="Gene3D" id="2.40.160.10">
    <property type="entry name" value="Porin"/>
    <property type="match status" value="1"/>
</dbReference>
<sequence length="483" mass="51788">MTIKITETMLLTALLATAAPALARDLAQQAPASGDEATPATKPDETAKKPDETAKKPDETAKKPDETAKKPDETAKKPDETAKKPEEAASKEEVRTLAEELRRLKLEIGLRDVEYQSFGGMGPAASKVYFAPKGLSIGGYGEVTYRNFTHDVASDQTDLLRAVLYAGYRFNERIVFNSEIEFEHAGREVSVEFAYLDFLFTDALRLRVGNVLVPIGFVNQMHEPPFFNGVFRPDVEQYLIPTTWSENGVGVHGEIAGLRYKAFLLNGLDVFRDAGDEPVEAASWLRESRTGGAESRAATAAGVLSLEYAAGPATVGGAVYYGRADQRRIPGVKAEVGMAELHGQLAWRGATARVLGVVGTLGDAAAVNANLVNGAGGIGLAPDEGLGSRVQGGYAELAYDVLSLFAPGGESSLSPFARVERYDLNARVPAGYVRNGAVDRTVVTAGLTYKPIPTVVVKTDWQRKDPRTGDTTDQVNVGAGFVF</sequence>
<feature type="chain" id="PRO_5045076808" description="Phosphate-selective porin O and P" evidence="2">
    <location>
        <begin position="24"/>
        <end position="483"/>
    </location>
</feature>
<reference evidence="4" key="1">
    <citation type="journal article" date="2022" name="Int. J. Syst. Evol. Microbiol.">
        <title>Anaeromyxobacter oryzae sp. nov., Anaeromyxobacter diazotrophicus sp. nov. and Anaeromyxobacter paludicola sp. nov., isolated from paddy soils.</title>
        <authorList>
            <person name="Itoh H."/>
            <person name="Xu Z."/>
            <person name="Mise K."/>
            <person name="Masuda Y."/>
            <person name="Ushijima N."/>
            <person name="Hayakawa C."/>
            <person name="Shiratori Y."/>
            <person name="Senoo K."/>
        </authorList>
    </citation>
    <scope>NUCLEOTIDE SEQUENCE [LARGE SCALE GENOMIC DNA]</scope>
    <source>
        <strain evidence="4">Red232</strain>
    </source>
</reference>
<dbReference type="InterPro" id="IPR023614">
    <property type="entry name" value="Porin_dom_sf"/>
</dbReference>
<dbReference type="EMBL" id="AP025591">
    <property type="protein sequence ID" value="BDG06419.1"/>
    <property type="molecule type" value="Genomic_DNA"/>
</dbReference>
<organism evidence="3 4">
    <name type="scientific">Anaeromyxobacter oryzae</name>
    <dbReference type="NCBI Taxonomy" id="2918170"/>
    <lineage>
        <taxon>Bacteria</taxon>
        <taxon>Pseudomonadati</taxon>
        <taxon>Myxococcota</taxon>
        <taxon>Myxococcia</taxon>
        <taxon>Myxococcales</taxon>
        <taxon>Cystobacterineae</taxon>
        <taxon>Anaeromyxobacteraceae</taxon>
        <taxon>Anaeromyxobacter</taxon>
    </lineage>
</organism>
<keyword evidence="4" id="KW-1185">Reference proteome</keyword>
<dbReference type="RefSeq" id="WP_248356217.1">
    <property type="nucleotide sequence ID" value="NZ_AP025591.1"/>
</dbReference>
<evidence type="ECO:0000313" key="4">
    <source>
        <dbReference type="Proteomes" id="UP001162891"/>
    </source>
</evidence>
<protein>
    <recommendedName>
        <fullName evidence="5">Phosphate-selective porin O and P</fullName>
    </recommendedName>
</protein>
<evidence type="ECO:0000256" key="1">
    <source>
        <dbReference type="SAM" id="MobiDB-lite"/>
    </source>
</evidence>
<feature type="region of interest" description="Disordered" evidence="1">
    <location>
        <begin position="26"/>
        <end position="94"/>
    </location>
</feature>